<sequence>MFALFKSLVVCALVAVAQADTIKITARNDNTFNPNSVTAKKGDILEFHFQPKNHSVVAGDYKYPCSPLPIGSGFFSGYMDVESGEGDKVFRVTWNNTDPMAFYSSQGDECPKGMVGMVNPNGTETLDDYKKRAGGLARGVTPGNSPYGGDVTGNTSPSSSGSKNGGKDKGDESGAGALRASLLALATAWGAIILKSSMMRGGVASSRGAARQLRAGLHHSRNQRFTGQYSSCIGRIGFRPTAIKHFPTCQTTLPAPTALPPYTIGLRTAATIVESQLHGEGPLAEYDRRVENGLLRDDDHQRGIIESLQNLYNELRNYHAPEVKHPSLDLLKPARKSVFSSLFGSNGKAQSAISDIPDNLPRGLYLYGDVGSGKTMLMDLFYDTLPSSVKTKTRIHFHNFMQDVHKRLHKLKMQHGTDVDAVPFVAADIAEHGNVLCFDEFQCTDVADAMILRRLLECLMSHGVVLVTTSNRHPDDLYKNGIQRESFIPAIKLLKNRLHVINLDSPTDYRKIPRPPSGVYHTPLDAHANSHAEKWFRFLGDSSDNPPHSETQKVWGREIYVPRVSGRCAWFTFDELIRQPKSAADYLELVRAYDSFIVTEVPGMTIRERDLARRFITFIDAVYEGNAKLVLTTEKPLTELFISKDEIAESLLKNNPQSTEQGEKAVSTVKELMEDVDRQAEELKNSNLFAGEEEAFAFMRALSRLKHMESKEWVERGMGLESQGGKEDKDNWSKTRSRQMEDSM</sequence>
<dbReference type="PANTHER" id="PTHR12169">
    <property type="entry name" value="ATPASE N2B"/>
    <property type="match status" value="1"/>
</dbReference>
<accession>A0A7D5URK9</accession>
<proteinExistence type="inferred from homology"/>
<evidence type="ECO:0000256" key="2">
    <source>
        <dbReference type="ARBA" id="ARBA00022741"/>
    </source>
</evidence>
<dbReference type="KEGG" id="mbrn:26237553"/>
<evidence type="ECO:0000256" key="3">
    <source>
        <dbReference type="ARBA" id="ARBA00022840"/>
    </source>
</evidence>
<feature type="compositionally biased region" description="Basic and acidic residues" evidence="4">
    <location>
        <begin position="724"/>
        <end position="744"/>
    </location>
</feature>
<feature type="region of interest" description="Disordered" evidence="4">
    <location>
        <begin position="134"/>
        <end position="173"/>
    </location>
</feature>
<feature type="compositionally biased region" description="Low complexity" evidence="4">
    <location>
        <begin position="152"/>
        <end position="162"/>
    </location>
</feature>
<dbReference type="EMBL" id="CP058932">
    <property type="protein sequence ID" value="QLI65013.1"/>
    <property type="molecule type" value="Genomic_DNA"/>
</dbReference>
<dbReference type="GO" id="GO:0005524">
    <property type="term" value="F:ATP binding"/>
    <property type="evidence" value="ECO:0007669"/>
    <property type="project" value="UniProtKB-KW"/>
</dbReference>
<keyword evidence="5" id="KW-0732">Signal</keyword>
<dbReference type="NCBIfam" id="NF040713">
    <property type="entry name" value="ZapE"/>
    <property type="match status" value="1"/>
</dbReference>
<name>A0A7D5URK9_9HYPO</name>
<comment type="similarity">
    <text evidence="1">Belongs to the AFG1 ATPase family.</text>
</comment>
<feature type="signal peptide" evidence="5">
    <location>
        <begin position="1"/>
        <end position="19"/>
    </location>
</feature>
<dbReference type="SUPFAM" id="SSF49503">
    <property type="entry name" value="Cupredoxins"/>
    <property type="match status" value="1"/>
</dbReference>
<keyword evidence="7" id="KW-1185">Reference proteome</keyword>
<organism evidence="6 7">
    <name type="scientific">Metarhizium brunneum</name>
    <dbReference type="NCBI Taxonomy" id="500148"/>
    <lineage>
        <taxon>Eukaryota</taxon>
        <taxon>Fungi</taxon>
        <taxon>Dikarya</taxon>
        <taxon>Ascomycota</taxon>
        <taxon>Pezizomycotina</taxon>
        <taxon>Sordariomycetes</taxon>
        <taxon>Hypocreomycetidae</taxon>
        <taxon>Hypocreales</taxon>
        <taxon>Clavicipitaceae</taxon>
        <taxon>Metarhizium</taxon>
    </lineage>
</organism>
<dbReference type="GO" id="GO:0005739">
    <property type="term" value="C:mitochondrion"/>
    <property type="evidence" value="ECO:0007669"/>
    <property type="project" value="TreeGrafter"/>
</dbReference>
<dbReference type="GO" id="GO:0016887">
    <property type="term" value="F:ATP hydrolysis activity"/>
    <property type="evidence" value="ECO:0007669"/>
    <property type="project" value="InterPro"/>
</dbReference>
<dbReference type="SUPFAM" id="SSF52540">
    <property type="entry name" value="P-loop containing nucleoside triphosphate hydrolases"/>
    <property type="match status" value="1"/>
</dbReference>
<dbReference type="GeneID" id="26237553"/>
<dbReference type="InterPro" id="IPR027417">
    <property type="entry name" value="P-loop_NTPase"/>
</dbReference>
<dbReference type="Gene3D" id="2.60.40.420">
    <property type="entry name" value="Cupredoxins - blue copper proteins"/>
    <property type="match status" value="1"/>
</dbReference>
<feature type="chain" id="PRO_5028975959" evidence="5">
    <location>
        <begin position="20"/>
        <end position="744"/>
    </location>
</feature>
<evidence type="ECO:0000313" key="7">
    <source>
        <dbReference type="Proteomes" id="UP000510686"/>
    </source>
</evidence>
<keyword evidence="3" id="KW-0067">ATP-binding</keyword>
<dbReference type="RefSeq" id="XP_014548109.2">
    <property type="nucleotide sequence ID" value="XM_014692623.2"/>
</dbReference>
<evidence type="ECO:0000256" key="1">
    <source>
        <dbReference type="ARBA" id="ARBA00010322"/>
    </source>
</evidence>
<dbReference type="InterPro" id="IPR008972">
    <property type="entry name" value="Cupredoxin"/>
</dbReference>
<feature type="region of interest" description="Disordered" evidence="4">
    <location>
        <begin position="715"/>
        <end position="744"/>
    </location>
</feature>
<evidence type="ECO:0000256" key="4">
    <source>
        <dbReference type="SAM" id="MobiDB-lite"/>
    </source>
</evidence>
<dbReference type="CDD" id="cd00920">
    <property type="entry name" value="Cupredoxin"/>
    <property type="match status" value="1"/>
</dbReference>
<protein>
    <submittedName>
        <fullName evidence="6">Protein AFG1</fullName>
    </submittedName>
</protein>
<dbReference type="Pfam" id="PF03969">
    <property type="entry name" value="AFG1_ATPase"/>
    <property type="match status" value="1"/>
</dbReference>
<reference evidence="6 7" key="1">
    <citation type="submission" date="2020-07" db="EMBL/GenBank/DDBJ databases">
        <title>Telomere length de novo assembly of all 7 chromosomes of the fungus, Metarhizium brunneum, using a novel assembly pipeline.</title>
        <authorList>
            <person name="Saud z."/>
            <person name="Kortsinoglou A."/>
            <person name="Kouvelis V.N."/>
            <person name="Butt T.M."/>
        </authorList>
    </citation>
    <scope>NUCLEOTIDE SEQUENCE [LARGE SCALE GENOMIC DNA]</scope>
    <source>
        <strain evidence="6 7">4556</strain>
    </source>
</reference>
<evidence type="ECO:0000256" key="5">
    <source>
        <dbReference type="SAM" id="SignalP"/>
    </source>
</evidence>
<dbReference type="AlphaFoldDB" id="A0A7D5URK9"/>
<gene>
    <name evidence="6" type="primary">AFG1</name>
    <name evidence="6" type="ORF">G6M90_00g024730</name>
</gene>
<dbReference type="Gene3D" id="3.40.50.300">
    <property type="entry name" value="P-loop containing nucleotide triphosphate hydrolases"/>
    <property type="match status" value="1"/>
</dbReference>
<dbReference type="FunFam" id="3.40.50.300:FF:001493">
    <property type="entry name" value="Mitochondrial ATPase (Afg1), putative"/>
    <property type="match status" value="1"/>
</dbReference>
<dbReference type="PANTHER" id="PTHR12169:SF6">
    <property type="entry name" value="AFG1-LIKE ATPASE"/>
    <property type="match status" value="1"/>
</dbReference>
<dbReference type="OrthoDB" id="548867at2759"/>
<evidence type="ECO:0000313" key="6">
    <source>
        <dbReference type="EMBL" id="QLI65013.1"/>
    </source>
</evidence>
<keyword evidence="2" id="KW-0547">Nucleotide-binding</keyword>
<dbReference type="GO" id="GO:0006515">
    <property type="term" value="P:protein quality control for misfolded or incompletely synthesized proteins"/>
    <property type="evidence" value="ECO:0007669"/>
    <property type="project" value="TreeGrafter"/>
</dbReference>
<dbReference type="InterPro" id="IPR005654">
    <property type="entry name" value="ATPase_AFG1-like"/>
</dbReference>
<dbReference type="Proteomes" id="UP000510686">
    <property type="component" value="Chromosome 1"/>
</dbReference>